<name>A0A643FIM2_IDEDE</name>
<reference evidence="7 8" key="1">
    <citation type="submission" date="2019-09" db="EMBL/GenBank/DDBJ databases">
        <title>Draft genome sequences of 48 bacterial type strains from the CCUG.</title>
        <authorList>
            <person name="Tunovic T."/>
            <person name="Pineiro-Iglesias B."/>
            <person name="Unosson C."/>
            <person name="Inganas E."/>
            <person name="Ohlen M."/>
            <person name="Cardew S."/>
            <person name="Jensie-Markopoulos S."/>
            <person name="Salva-Serra F."/>
            <person name="Jaen-Luchoro D."/>
            <person name="Karlsson R."/>
            <person name="Svensson-Stadler L."/>
            <person name="Chun J."/>
            <person name="Moore E."/>
        </authorList>
    </citation>
    <scope>NUCLEOTIDE SEQUENCE [LARGE SCALE GENOMIC DNA]</scope>
    <source>
        <strain evidence="7 8">CCUG 30977</strain>
    </source>
</reference>
<dbReference type="GO" id="GO:0005886">
    <property type="term" value="C:plasma membrane"/>
    <property type="evidence" value="ECO:0007669"/>
    <property type="project" value="UniProtKB-SubCell"/>
</dbReference>
<evidence type="ECO:0000256" key="2">
    <source>
        <dbReference type="ARBA" id="ARBA00022475"/>
    </source>
</evidence>
<evidence type="ECO:0000256" key="3">
    <source>
        <dbReference type="ARBA" id="ARBA00022692"/>
    </source>
</evidence>
<keyword evidence="3 6" id="KW-0812">Transmembrane</keyword>
<feature type="transmembrane region" description="Helical" evidence="6">
    <location>
        <begin position="120"/>
        <end position="138"/>
    </location>
</feature>
<organism evidence="7 8">
    <name type="scientific">Ideonella dechloratans</name>
    <dbReference type="NCBI Taxonomy" id="36863"/>
    <lineage>
        <taxon>Bacteria</taxon>
        <taxon>Pseudomonadati</taxon>
        <taxon>Pseudomonadota</taxon>
        <taxon>Betaproteobacteria</taxon>
        <taxon>Burkholderiales</taxon>
        <taxon>Sphaerotilaceae</taxon>
        <taxon>Ideonella</taxon>
    </lineage>
</organism>
<keyword evidence="4 6" id="KW-1133">Transmembrane helix</keyword>
<dbReference type="Pfam" id="PF02588">
    <property type="entry name" value="YitT_membrane"/>
    <property type="match status" value="1"/>
</dbReference>
<feature type="transmembrane region" description="Helical" evidence="6">
    <location>
        <begin position="65"/>
        <end position="83"/>
    </location>
</feature>
<evidence type="ECO:0000313" key="8">
    <source>
        <dbReference type="Proteomes" id="UP000430120"/>
    </source>
</evidence>
<dbReference type="PANTHER" id="PTHR33545">
    <property type="entry name" value="UPF0750 MEMBRANE PROTEIN YITT-RELATED"/>
    <property type="match status" value="1"/>
</dbReference>
<comment type="caution">
    <text evidence="7">The sequence shown here is derived from an EMBL/GenBank/DDBJ whole genome shotgun (WGS) entry which is preliminary data.</text>
</comment>
<dbReference type="InterPro" id="IPR003740">
    <property type="entry name" value="YitT"/>
</dbReference>
<dbReference type="Proteomes" id="UP000430120">
    <property type="component" value="Unassembled WGS sequence"/>
</dbReference>
<dbReference type="InterPro" id="IPR051461">
    <property type="entry name" value="UPF0750_membrane"/>
</dbReference>
<evidence type="ECO:0000256" key="4">
    <source>
        <dbReference type="ARBA" id="ARBA00022989"/>
    </source>
</evidence>
<evidence type="ECO:0000256" key="5">
    <source>
        <dbReference type="ARBA" id="ARBA00023136"/>
    </source>
</evidence>
<sequence>MSAAASSAAATEAATTQRHTLFEDVQALLIGTLFVAVGLTLFRQAGLMTGGTVGLALLTRLATGWSFGPVFFVINLPFYWLAWRRLGARFTVKTLLAVSLLALLSEWMPHWLRLEMVQPLFAAIGGGLMIGTGFIILFRHRASLGGLNAVVLWLQERFGWRAGKVQLMLDATILLASLPWVDVQRLLLSVLGAAAMNFALAVNHKPGRYTAF</sequence>
<evidence type="ECO:0000313" key="7">
    <source>
        <dbReference type="EMBL" id="KAB0584196.1"/>
    </source>
</evidence>
<evidence type="ECO:0000256" key="6">
    <source>
        <dbReference type="SAM" id="Phobius"/>
    </source>
</evidence>
<proteinExistence type="predicted"/>
<dbReference type="PANTHER" id="PTHR33545:SF5">
    <property type="entry name" value="UPF0750 MEMBRANE PROTEIN YITT"/>
    <property type="match status" value="1"/>
</dbReference>
<feature type="transmembrane region" description="Helical" evidence="6">
    <location>
        <begin position="27"/>
        <end position="45"/>
    </location>
</feature>
<dbReference type="AlphaFoldDB" id="A0A643FIM2"/>
<keyword evidence="8" id="KW-1185">Reference proteome</keyword>
<protein>
    <submittedName>
        <fullName evidence="7">YitT family protein</fullName>
    </submittedName>
</protein>
<dbReference type="RefSeq" id="WP_151122863.1">
    <property type="nucleotide sequence ID" value="NZ_CP088081.1"/>
</dbReference>
<dbReference type="EMBL" id="VZPB01000007">
    <property type="protein sequence ID" value="KAB0584196.1"/>
    <property type="molecule type" value="Genomic_DNA"/>
</dbReference>
<dbReference type="OrthoDB" id="3296441at2"/>
<keyword evidence="5 6" id="KW-0472">Membrane</keyword>
<feature type="transmembrane region" description="Helical" evidence="6">
    <location>
        <begin position="90"/>
        <end position="108"/>
    </location>
</feature>
<accession>A0A643FIM2</accession>
<gene>
    <name evidence="7" type="ORF">F7Q92_04385</name>
</gene>
<evidence type="ECO:0000256" key="1">
    <source>
        <dbReference type="ARBA" id="ARBA00004651"/>
    </source>
</evidence>
<comment type="subcellular location">
    <subcellularLocation>
        <location evidence="1">Cell membrane</location>
        <topology evidence="1">Multi-pass membrane protein</topology>
    </subcellularLocation>
</comment>
<keyword evidence="2" id="KW-1003">Cell membrane</keyword>